<dbReference type="InterPro" id="IPR029044">
    <property type="entry name" value="Nucleotide-diphossugar_trans"/>
</dbReference>
<sequence>MMKFNVHVKNSNIYQAGNSRYLFLQLEVESDEKYFVMHAEIDGEKYEPTELFEFADEIYSAWFYIRLSDQQDLNEIALISHCRNGSVKRDQLETADIPVRSIIGDIYGVSEFKNYTQISGWSFSYLGGEKYSITDESGNEQKISVRNTVFQRTIESGITDTDNALSVGFLITFTPMKGAKYFLNIEDGASKLSIPVKKDMISEPGFSFVRLVKAMTKENIDKGVKYLHEYGFKGFGHKVLNARLEKFDYDAWFYRNRAQQIELEKERAHVFSYAPKISILVPTYNTPIDLFEEMIHSVLNQSYSNWELCIADASDKDNDIRLKLKQYQDSDPRIKVTFLSENKGISGNTNEALTLAAGEYTALFDHDDLLEPDCLYQIVKSVQNTHYDVLYTDEDKYNDDSGRYEDPNLKPDFDPDLFLSHNYITHFFAVKKEIIDAVGGFRPKFDGSQDYDVMLRCIEKSHDVYHIPKILYHWRMHEGSTALDPESKMYCYVAGKNALDEHFERTGINAKAEIMPKPYWGMYHIHYSTGNNPLISIIIPSCDHVDLLKNCIQSIINVSTYRDFEILIIENNSKNQDTFAYYDAVQKEHSNVHVYAWKSDAGFNYSSINNFGVEKAKGEYLLLLNNDTEMVSPDALTEMLGVCMREDVGCVGAKLLYKDDTVQHAGVVAGFSGFAGHVFTGIGKKDLGFMMRAMLNGDYCAVTGACLMTKKDIYQAVGGLDEDLRVAGNDIDYCLKVRSINKLVVYNAFALWHHYESKSRGYEDDFEHVQRFDHEIQIFQRKWHSLLSKGDPYYNKNFRIEDGPYILK</sequence>
<evidence type="ECO:0000313" key="2">
    <source>
        <dbReference type="EMBL" id="MDX8419948.1"/>
    </source>
</evidence>
<evidence type="ECO:0000259" key="1">
    <source>
        <dbReference type="Pfam" id="PF00535"/>
    </source>
</evidence>
<dbReference type="InterPro" id="IPR001173">
    <property type="entry name" value="Glyco_trans_2-like"/>
</dbReference>
<dbReference type="EMBL" id="JALBUR010000017">
    <property type="protein sequence ID" value="MDX8419948.1"/>
    <property type="molecule type" value="Genomic_DNA"/>
</dbReference>
<dbReference type="Proteomes" id="UP001286174">
    <property type="component" value="Unassembled WGS sequence"/>
</dbReference>
<proteinExistence type="predicted"/>
<gene>
    <name evidence="2" type="ORF">MOZ60_07545</name>
</gene>
<dbReference type="PANTHER" id="PTHR43179:SF7">
    <property type="entry name" value="RHAMNOSYLTRANSFERASE WBBL"/>
    <property type="match status" value="1"/>
</dbReference>
<evidence type="ECO:0000313" key="3">
    <source>
        <dbReference type="Proteomes" id="UP001286174"/>
    </source>
</evidence>
<reference evidence="2 3" key="1">
    <citation type="submission" date="2022-03" db="EMBL/GenBank/DDBJ databases">
        <title>Novel taxa within the pig intestine.</title>
        <authorList>
            <person name="Wylensek D."/>
            <person name="Bishof K."/>
            <person name="Afrizal A."/>
            <person name="Clavel T."/>
        </authorList>
    </citation>
    <scope>NUCLEOTIDE SEQUENCE [LARGE SCALE GENOMIC DNA]</scope>
    <source>
        <strain evidence="2 3">CLA-KB-P133</strain>
    </source>
</reference>
<feature type="domain" description="Glycosyltransferase 2-like" evidence="1">
    <location>
        <begin position="278"/>
        <end position="435"/>
    </location>
</feature>
<keyword evidence="2" id="KW-0808">Transferase</keyword>
<keyword evidence="3" id="KW-1185">Reference proteome</keyword>
<dbReference type="CDD" id="cd04184">
    <property type="entry name" value="GT2_RfbC_Mx_like"/>
    <property type="match status" value="1"/>
</dbReference>
<dbReference type="EC" id="2.4.-.-" evidence="2"/>
<dbReference type="Gene3D" id="3.90.550.10">
    <property type="entry name" value="Spore Coat Polysaccharide Biosynthesis Protein SpsA, Chain A"/>
    <property type="match status" value="2"/>
</dbReference>
<comment type="caution">
    <text evidence="2">The sequence shown here is derived from an EMBL/GenBank/DDBJ whole genome shotgun (WGS) entry which is preliminary data.</text>
</comment>
<dbReference type="AlphaFoldDB" id="A0AB35U2F1"/>
<protein>
    <submittedName>
        <fullName evidence="2">Glycosyltransferase</fullName>
        <ecNumber evidence="2">2.4.-.-</ecNumber>
    </submittedName>
</protein>
<dbReference type="Pfam" id="PF00535">
    <property type="entry name" value="Glycos_transf_2"/>
    <property type="match status" value="2"/>
</dbReference>
<dbReference type="GO" id="GO:0016757">
    <property type="term" value="F:glycosyltransferase activity"/>
    <property type="evidence" value="ECO:0007669"/>
    <property type="project" value="UniProtKB-KW"/>
</dbReference>
<dbReference type="RefSeq" id="WP_370596202.1">
    <property type="nucleotide sequence ID" value="NZ_JALBUR010000017.1"/>
</dbReference>
<feature type="domain" description="Glycosyltransferase 2-like" evidence="1">
    <location>
        <begin position="536"/>
        <end position="714"/>
    </location>
</feature>
<name>A0AB35U2F1_9FIRM</name>
<dbReference type="PANTHER" id="PTHR43179">
    <property type="entry name" value="RHAMNOSYLTRANSFERASE WBBL"/>
    <property type="match status" value="1"/>
</dbReference>
<dbReference type="SUPFAM" id="SSF53448">
    <property type="entry name" value="Nucleotide-diphospho-sugar transferases"/>
    <property type="match status" value="2"/>
</dbReference>
<organism evidence="2 3">
    <name type="scientific">Grylomicrobium aquisgranensis</name>
    <dbReference type="NCBI Taxonomy" id="2926318"/>
    <lineage>
        <taxon>Bacteria</taxon>
        <taxon>Bacillati</taxon>
        <taxon>Bacillota</taxon>
        <taxon>Erysipelotrichia</taxon>
        <taxon>Erysipelotrichales</taxon>
        <taxon>Erysipelotrichaceae</taxon>
        <taxon>Grylomicrobium</taxon>
    </lineage>
</organism>
<accession>A0AB35U2F1</accession>
<keyword evidence="2" id="KW-0328">Glycosyltransferase</keyword>